<evidence type="ECO:0000313" key="2">
    <source>
        <dbReference type="Proteomes" id="UP001524944"/>
    </source>
</evidence>
<comment type="caution">
    <text evidence="1">The sequence shown here is derived from an EMBL/GenBank/DDBJ whole genome shotgun (WGS) entry which is preliminary data.</text>
</comment>
<dbReference type="InterPro" id="IPR009057">
    <property type="entry name" value="Homeodomain-like_sf"/>
</dbReference>
<dbReference type="Gene3D" id="1.10.10.10">
    <property type="entry name" value="Winged helix-like DNA-binding domain superfamily/Winged helix DNA-binding domain"/>
    <property type="match status" value="1"/>
</dbReference>
<evidence type="ECO:0000313" key="1">
    <source>
        <dbReference type="EMBL" id="MCR6546578.1"/>
    </source>
</evidence>
<dbReference type="RefSeq" id="WP_089610692.1">
    <property type="nucleotide sequence ID" value="NZ_CP022121.1"/>
</dbReference>
<name>A0ABT1Y7P8_9FIRM</name>
<dbReference type="InterPro" id="IPR002514">
    <property type="entry name" value="Transposase_8"/>
</dbReference>
<sequence>MERRQFTPEYKTKIVLEILKEEISIGEIASRESINRTQLQNWKKEFLENASRVFAQSKTEREAQQMVKEANEREQNLMVKIGQLTVENDWLKKKSAQVRARIQLGE</sequence>
<dbReference type="Proteomes" id="UP001524944">
    <property type="component" value="Unassembled WGS sequence"/>
</dbReference>
<dbReference type="InterPro" id="IPR036388">
    <property type="entry name" value="WH-like_DNA-bd_sf"/>
</dbReference>
<dbReference type="Pfam" id="PF01527">
    <property type="entry name" value="HTH_Tnp_1"/>
    <property type="match status" value="1"/>
</dbReference>
<gene>
    <name evidence="1" type="ORF">NVS47_13835</name>
</gene>
<keyword evidence="2" id="KW-1185">Reference proteome</keyword>
<proteinExistence type="predicted"/>
<protein>
    <submittedName>
        <fullName evidence="1">Transposase</fullName>
    </submittedName>
</protein>
<accession>A0ABT1Y7P8</accession>
<reference evidence="1 2" key="1">
    <citation type="submission" date="2022-08" db="EMBL/GenBank/DDBJ databases">
        <title>Proteogenomics of the novel Dehalobacterium formicoaceticum strain EZ94 highlights a key role of methyltransferases during anaerobic dichloromethane degradation.</title>
        <authorList>
            <person name="Wasmund K."/>
        </authorList>
    </citation>
    <scope>NUCLEOTIDE SEQUENCE [LARGE SCALE GENOMIC DNA]</scope>
    <source>
        <strain evidence="1 2">EZ94</strain>
    </source>
</reference>
<dbReference type="SUPFAM" id="SSF46689">
    <property type="entry name" value="Homeodomain-like"/>
    <property type="match status" value="1"/>
</dbReference>
<organism evidence="1 2">
    <name type="scientific">Dehalobacterium formicoaceticum</name>
    <dbReference type="NCBI Taxonomy" id="51515"/>
    <lineage>
        <taxon>Bacteria</taxon>
        <taxon>Bacillati</taxon>
        <taxon>Bacillota</taxon>
        <taxon>Clostridia</taxon>
        <taxon>Eubacteriales</taxon>
        <taxon>Peptococcaceae</taxon>
        <taxon>Dehalobacterium</taxon>
    </lineage>
</organism>
<dbReference type="EMBL" id="JANPWE010000008">
    <property type="protein sequence ID" value="MCR6546578.1"/>
    <property type="molecule type" value="Genomic_DNA"/>
</dbReference>